<dbReference type="GO" id="GO:0051301">
    <property type="term" value="P:cell division"/>
    <property type="evidence" value="ECO:0007669"/>
    <property type="project" value="UniProtKB-KW"/>
</dbReference>
<accession>A0A7I8VTI8</accession>
<comment type="similarity">
    <text evidence="1">Belongs to the APC1 family.</text>
</comment>
<dbReference type="InterPro" id="IPR041221">
    <property type="entry name" value="APC1_C"/>
</dbReference>
<dbReference type="Pfam" id="PF18122">
    <property type="entry name" value="APC1_C"/>
    <property type="match status" value="1"/>
</dbReference>
<evidence type="ECO:0000256" key="2">
    <source>
        <dbReference type="ARBA" id="ARBA00022618"/>
    </source>
</evidence>
<organism evidence="11 12">
    <name type="scientific">Dimorphilus gyrociliatus</name>
    <dbReference type="NCBI Taxonomy" id="2664684"/>
    <lineage>
        <taxon>Eukaryota</taxon>
        <taxon>Metazoa</taxon>
        <taxon>Spiralia</taxon>
        <taxon>Lophotrochozoa</taxon>
        <taxon>Annelida</taxon>
        <taxon>Polychaeta</taxon>
        <taxon>Polychaeta incertae sedis</taxon>
        <taxon>Dinophilidae</taxon>
        <taxon>Dimorphilus</taxon>
    </lineage>
</organism>
<name>A0A7I8VTI8_9ANNE</name>
<feature type="region of interest" description="Disordered" evidence="6">
    <location>
        <begin position="315"/>
        <end position="363"/>
    </location>
</feature>
<dbReference type="Gene3D" id="1.25.10.10">
    <property type="entry name" value="Leucine-rich Repeat Variant"/>
    <property type="match status" value="1"/>
</dbReference>
<dbReference type="EMBL" id="CAJFCJ010000009">
    <property type="protein sequence ID" value="CAD5119034.1"/>
    <property type="molecule type" value="Genomic_DNA"/>
</dbReference>
<dbReference type="PANTHER" id="PTHR12827:SF3">
    <property type="entry name" value="ANAPHASE-PROMOTING COMPLEX SUBUNIT 1"/>
    <property type="match status" value="1"/>
</dbReference>
<comment type="caution">
    <text evidence="11">The sequence shown here is derived from an EMBL/GenBank/DDBJ whole genome shotgun (WGS) entry which is preliminary data.</text>
</comment>
<evidence type="ECO:0000256" key="1">
    <source>
        <dbReference type="ARBA" id="ARBA00010547"/>
    </source>
</evidence>
<keyword evidence="12" id="KW-1185">Reference proteome</keyword>
<dbReference type="InterPro" id="IPR046794">
    <property type="entry name" value="Apc1_MidN"/>
</dbReference>
<feature type="domain" description="Anaphase-promoting complex subunit 1 N-terminal" evidence="7">
    <location>
        <begin position="74"/>
        <end position="176"/>
    </location>
</feature>
<evidence type="ECO:0000256" key="6">
    <source>
        <dbReference type="SAM" id="MobiDB-lite"/>
    </source>
</evidence>
<evidence type="ECO:0000313" key="11">
    <source>
        <dbReference type="EMBL" id="CAD5119034.1"/>
    </source>
</evidence>
<dbReference type="GO" id="GO:0005680">
    <property type="term" value="C:anaphase-promoting complex"/>
    <property type="evidence" value="ECO:0007669"/>
    <property type="project" value="InterPro"/>
</dbReference>
<evidence type="ECO:0000256" key="3">
    <source>
        <dbReference type="ARBA" id="ARBA00022737"/>
    </source>
</evidence>
<keyword evidence="3" id="KW-0677">Repeat</keyword>
<dbReference type="GO" id="GO:0007091">
    <property type="term" value="P:metaphase/anaphase transition of mitotic cell cycle"/>
    <property type="evidence" value="ECO:0007669"/>
    <property type="project" value="TreeGrafter"/>
</dbReference>
<dbReference type="InterPro" id="IPR011989">
    <property type="entry name" value="ARM-like"/>
</dbReference>
<proteinExistence type="inferred from homology"/>
<dbReference type="GO" id="GO:0031145">
    <property type="term" value="P:anaphase-promoting complex-dependent catabolic process"/>
    <property type="evidence" value="ECO:0007669"/>
    <property type="project" value="TreeGrafter"/>
</dbReference>
<dbReference type="PANTHER" id="PTHR12827">
    <property type="entry name" value="MEIOTIC CHECKPOINT REGULATOR TSG24 FAMILY MEMBER"/>
    <property type="match status" value="1"/>
</dbReference>
<evidence type="ECO:0000256" key="4">
    <source>
        <dbReference type="ARBA" id="ARBA00022776"/>
    </source>
</evidence>
<dbReference type="GO" id="GO:0060090">
    <property type="term" value="F:molecular adaptor activity"/>
    <property type="evidence" value="ECO:0007669"/>
    <property type="project" value="TreeGrafter"/>
</dbReference>
<evidence type="ECO:0000259" key="10">
    <source>
        <dbReference type="Pfam" id="PF21282"/>
    </source>
</evidence>
<evidence type="ECO:0000313" key="12">
    <source>
        <dbReference type="Proteomes" id="UP000549394"/>
    </source>
</evidence>
<feature type="domain" description="Anaphase-promoting complex subunit 1 middle" evidence="9">
    <location>
        <begin position="638"/>
        <end position="916"/>
    </location>
</feature>
<feature type="compositionally biased region" description="Polar residues" evidence="6">
    <location>
        <begin position="339"/>
        <end position="358"/>
    </location>
</feature>
<dbReference type="Pfam" id="PF12859">
    <property type="entry name" value="ANAPC1"/>
    <property type="match status" value="1"/>
</dbReference>
<dbReference type="Pfam" id="PF20518">
    <property type="entry name" value="Apc1_MidN"/>
    <property type="match status" value="1"/>
</dbReference>
<keyword evidence="2" id="KW-0132">Cell division</keyword>
<feature type="domain" description="Anaphase-promoting complex subunit 1 beta-sandwich" evidence="10">
    <location>
        <begin position="1560"/>
        <end position="1639"/>
    </location>
</feature>
<evidence type="ECO:0000259" key="8">
    <source>
        <dbReference type="Pfam" id="PF18122"/>
    </source>
</evidence>
<dbReference type="InterPro" id="IPR024990">
    <property type="entry name" value="Apc1"/>
</dbReference>
<evidence type="ECO:0000256" key="5">
    <source>
        <dbReference type="ARBA" id="ARBA00023306"/>
    </source>
</evidence>
<evidence type="ECO:0000259" key="9">
    <source>
        <dbReference type="Pfam" id="PF20518"/>
    </source>
</evidence>
<dbReference type="Proteomes" id="UP000549394">
    <property type="component" value="Unassembled WGS sequence"/>
</dbReference>
<feature type="compositionally biased region" description="Polar residues" evidence="6">
    <location>
        <begin position="315"/>
        <end position="329"/>
    </location>
</feature>
<evidence type="ECO:0000259" key="7">
    <source>
        <dbReference type="Pfam" id="PF12859"/>
    </source>
</evidence>
<keyword evidence="4" id="KW-0498">Mitosis</keyword>
<dbReference type="GO" id="GO:0070979">
    <property type="term" value="P:protein K11-linked ubiquitination"/>
    <property type="evidence" value="ECO:0007669"/>
    <property type="project" value="TreeGrafter"/>
</dbReference>
<dbReference type="Pfam" id="PF21282">
    <property type="entry name" value="APC1_3rd"/>
    <property type="match status" value="1"/>
</dbReference>
<reference evidence="11 12" key="1">
    <citation type="submission" date="2020-08" db="EMBL/GenBank/DDBJ databases">
        <authorList>
            <person name="Hejnol A."/>
        </authorList>
    </citation>
    <scope>NUCLEOTIDE SEQUENCE [LARGE SCALE GENOMIC DNA]</scope>
</reference>
<protein>
    <submittedName>
        <fullName evidence="11">DgyrCDS7684</fullName>
    </submittedName>
</protein>
<dbReference type="InterPro" id="IPR049255">
    <property type="entry name" value="Apc1_N"/>
</dbReference>
<dbReference type="InterPro" id="IPR048971">
    <property type="entry name" value="Apc1_3rd"/>
</dbReference>
<dbReference type="OrthoDB" id="26401at2759"/>
<sequence length="1885" mass="212310">MIVFKQCDNIEPFGKSFLEYHPASGGDNESRRASMGMNLLRDLHNFNLSEDTQQHKWRIQKISIYPGDQGLDGSEGLCSEEELYYKERTVVWSTGRFVRKAICSFSMRTSVQQAFWCSFLISKNTGNKTRVETESGVGIVERSAFSFYQKNGWHYNVAVPFAVEKAWPIMNGVLIEYTHSISQSSSYGGSAYRKKHPILFSILHPLQEVVPVIQKKLNTNKVSYVDNTDWRVVHVSIDPSFIIIFDTLRRSHSIYLIRRCRNEEIRSVMGLAEETTQSTTIMSSMSKLTLSSYSPSSFSPSSLFRSPNISKLSTSRLSISKPHSPSLSRRSPKIGFGSRSHQSTTPNQSRFQDATTSMPPDGLTPLQPDVCLDQMWSESGNLENHRASKAFTTCDFCLQRYICLVVPKQNCIKCIKFEETNDKMQLVLGSLSIVYGFDAVNVEARNMMLVLETKGSLVLYSGVMKIGEVFLNGITTNVPLASSRRQSLATTAMMTDDEMQDMQLSPVQTVQDMEGDDLLLNVLSRKGSLLSLHSNINDTVIIETVANEYIRVSVPAISEDYILSKVLNALLYSLPRDLGLNLIQKWYVMKTFPGNENGRSEWDNFCFCLIESFGINCDLYFFKEYDNGETGRYCAEDTKRHKKTDEPSDEDWNIILDSQIHQLLDSECCNVLNLPPTEKSNRDTNHSTTSYSVEPSAFLLRHIGTVLYSLHIIYNELILDNFYSNSLRPLSQLLMFLATQLQLTKYCEMYKLIEPSLWNTQYESVHLSDTIKTAAVSQIPNKPQNLFDWCLNILTKKEITPIVYIPGQTNLTINVAVIYCALMEGKSDCKFILKKLCAGPRARNICKDLILPNIKCKNLTEKLVLLLDHFGGEELKMRLPNAILIPVLEAALLTKPTPPLDWPKSAYSLISRPDLKQQMEFEYHFIESRLDMDGNEFSLRSVKNPKRSLDGMEFVEFDEALRLRFPNDKRTGEIRKLLCTSKPVLINMVPGKIKTESMAIEKREEILKSTLPRSMALSVGRGAFSLGTCRPLPTEPHPIPELCLWGRVIRKQTRVDLGEKGEMKTRRIWPDFHNGVAAALSIGSSKHIDSTWILNHRPNSGLLVDQLTPSHSGFLLGLGLGGHLEKCTEEILHDYFSKQQELATIALILGYSAAKRTTQNELAVRTIALHLPALLVPTSTQLDLPLNVQIASMTGIGLLYQGSGHSHMAKIMLNEINKPAGPELDNSGDLESYSLAAGFSLGLICLGKGTSSMNSYEVLDSLHHYINGGLKRAYTGTTQDLYKTPSVLVHDGDSVNTNVTAPGALVAIALMFLKTHNKAAVDLLRIPDTQKNLEYVRPDLLMLKIISRNLILWNDILPTEEWLLSNIPKVVKDAADTIENPENSDDVDYETMLQAYVNIIAGNLFSLSLKYAGSSNKMAASLIKQQMELFIKYLTSASYARYLQLAGRYTVENILSILIVALATVEAGSGDLEVLRYCRYILIGFNNSNKNKQLYGSFMAASLATGFILLGAGKYTFGTTNSAVAALFMSLFPKWPIHSSDNRYHLQALRHLYVLATERRVLFTRHVDSTEFVTVPIEIELNDLSILNVQAPCVLPPLELIRGVRLKSERYWPISFVGCEIETLKKILAKSSTLLLKLRSGNLSYDQDPMGHHYHSDTVEKEVGNTLYDALLERKSEKRDTAACKLIQANEIKTFTFDRHLHEFVRIIFENASDCRTHPVEFKAMMHLSTAIRECVSQDKLEALSVHCQLVNDVLVKPKASLTPKIILGVKLIDKWLDNWKYQENSIRFLSIEIGRLLKENINTALYDWMKENKDIILKYLNGQCFTQLSQSNANMLSSIVVWYGLEHGCLEGKTMSGSSKSEIMFKLLSIGLNKEVVLQLSNLI</sequence>
<feature type="domain" description="Anaphase-promoting complex subunit 1 C-terminal" evidence="8">
    <location>
        <begin position="1692"/>
        <end position="1845"/>
    </location>
</feature>
<gene>
    <name evidence="11" type="ORF">DGYR_LOCUS7328</name>
</gene>
<keyword evidence="5" id="KW-0131">Cell cycle</keyword>